<comment type="caution">
    <text evidence="2">The sequence shown here is derived from an EMBL/GenBank/DDBJ whole genome shotgun (WGS) entry which is preliminary data.</text>
</comment>
<protein>
    <submittedName>
        <fullName evidence="2">Uncharacterized protein</fullName>
    </submittedName>
</protein>
<evidence type="ECO:0000313" key="4">
    <source>
        <dbReference type="Proteomes" id="UP001609176"/>
    </source>
</evidence>
<proteinExistence type="predicted"/>
<gene>
    <name evidence="2" type="ORF">ACHIPV_29295</name>
    <name evidence="1" type="ORF">ACHIPZ_03085</name>
</gene>
<evidence type="ECO:0000313" key="2">
    <source>
        <dbReference type="EMBL" id="MFH5245928.1"/>
    </source>
</evidence>
<reference evidence="3 4" key="1">
    <citation type="submission" date="2024-10" db="EMBL/GenBank/DDBJ databases">
        <authorList>
            <person name="Riesco R."/>
        </authorList>
    </citation>
    <scope>NUCLEOTIDE SEQUENCE [LARGE SCALE GENOMIC DNA]</scope>
    <source>
        <strain evidence="2 4">NCIMB 15448</strain>
        <strain evidence="1 3">NCIMB 15449</strain>
    </source>
</reference>
<evidence type="ECO:0000313" key="1">
    <source>
        <dbReference type="EMBL" id="MFH5207206.1"/>
    </source>
</evidence>
<name>A0ABW7KU08_9NOCA</name>
<accession>A0ABW7KU08</accession>
<dbReference type="EMBL" id="JBIMSP010000111">
    <property type="protein sequence ID" value="MFH5245928.1"/>
    <property type="molecule type" value="Genomic_DNA"/>
</dbReference>
<dbReference type="RefSeq" id="WP_395112631.1">
    <property type="nucleotide sequence ID" value="NZ_JBIMSO010000010.1"/>
</dbReference>
<dbReference type="EMBL" id="JBIMSO010000010">
    <property type="protein sequence ID" value="MFH5207206.1"/>
    <property type="molecule type" value="Genomic_DNA"/>
</dbReference>
<organism evidence="2 4">
    <name type="scientific">Antrihabitans spumae</name>
    <dbReference type="NCBI Taxonomy" id="3373370"/>
    <lineage>
        <taxon>Bacteria</taxon>
        <taxon>Bacillati</taxon>
        <taxon>Actinomycetota</taxon>
        <taxon>Actinomycetes</taxon>
        <taxon>Mycobacteriales</taxon>
        <taxon>Nocardiaceae</taxon>
        <taxon>Antrihabitans</taxon>
    </lineage>
</organism>
<sequence length="445" mass="49447">MGSSAGRVWPIREQVSGRSVTLPDTRIAVSVSERAAGDLGSFAAGVEPRAITAHVRAYPDDDGQPSGERIDLGAAEAEAWMRYAFGPQLSDYAYQLAVQLPERLERRMRPYEKVFTVLLDRDGVPMLAPDNYRWQRIWFTRSEPRKLEPAFDATTLRQHLAARGPYMDSSLVRDPRTDPDGCWKIDVAGDPSAALSPTARDALESARRIFRQRGAVNTHFQPTRLVVDGATLRVHFRWKKNPNLFSIDVLLPQSDADFTSPPAHNPVAWMSAAALSLNEELSTGLLLRARRQRVDGVIHLFDPRGESRLWHEFGLGITVPGYGANHVLDALGMNTAGAADAHRERRLISWVHVWRNNTDRRRSDYLGHGFATWTDTESVASVDVIEVLPNVPEDVVRRLVFAIVHDAADAGALRIVTQLDHVALAEQGFVSGVDGRLTLDVSDMK</sequence>
<dbReference type="Proteomes" id="UP001609175">
    <property type="component" value="Unassembled WGS sequence"/>
</dbReference>
<dbReference type="Proteomes" id="UP001609176">
    <property type="component" value="Unassembled WGS sequence"/>
</dbReference>
<evidence type="ECO:0000313" key="3">
    <source>
        <dbReference type="Proteomes" id="UP001609175"/>
    </source>
</evidence>